<accession>A0ACD3A7U2</accession>
<name>A0ACD3A7U2_9AGAR</name>
<gene>
    <name evidence="1" type="ORF">BDN72DRAFT_883014</name>
</gene>
<keyword evidence="2" id="KW-1185">Reference proteome</keyword>
<evidence type="ECO:0000313" key="2">
    <source>
        <dbReference type="Proteomes" id="UP000308600"/>
    </source>
</evidence>
<organism evidence="1 2">
    <name type="scientific">Pluteus cervinus</name>
    <dbReference type="NCBI Taxonomy" id="181527"/>
    <lineage>
        <taxon>Eukaryota</taxon>
        <taxon>Fungi</taxon>
        <taxon>Dikarya</taxon>
        <taxon>Basidiomycota</taxon>
        <taxon>Agaricomycotina</taxon>
        <taxon>Agaricomycetes</taxon>
        <taxon>Agaricomycetidae</taxon>
        <taxon>Agaricales</taxon>
        <taxon>Pluteineae</taxon>
        <taxon>Pluteaceae</taxon>
        <taxon>Pluteus</taxon>
    </lineage>
</organism>
<sequence length="415" mass="46024">MARFPQEVVEQFISYLNEDANRLKTLASCSLVSQIWCSITHPFLYSRLSLDIGTLEHGFATPLIDSISESSQIQASIRHFLITGSSFSTKLSLLTLSSLGHLPSLRSLHLRSDTSMGHSPKANPGLAASLQPMLSSRSLTSLELSHFGGFPAQSLYNCVALQRLAIWQVTFEFPPSESGSNIDKPAVVSPLKERPVLRSFILSSHSREGTVNLNWLRSPHSPFDLSQLETFIGVDRGNTAKSYEVHCKLISYASHSLKTVLIDPPTSCSTTGVQNPLGVLEPQKLQKITSLTLCIDQIPRDYNSLPWLIAILSGLPNPETLHDLTLACDIDADPATGFSYFARGWSEVDALLGRFPNLQSVHVKCYDERVNEVANELIAWFYKLFPIWVSKGVLSVECFPDGTYTRSMHQQLMGW</sequence>
<dbReference type="EMBL" id="ML208631">
    <property type="protein sequence ID" value="TFK61755.1"/>
    <property type="molecule type" value="Genomic_DNA"/>
</dbReference>
<protein>
    <submittedName>
        <fullName evidence="1">Uncharacterized protein</fullName>
    </submittedName>
</protein>
<reference evidence="1 2" key="1">
    <citation type="journal article" date="2019" name="Nat. Ecol. Evol.">
        <title>Megaphylogeny resolves global patterns of mushroom evolution.</title>
        <authorList>
            <person name="Varga T."/>
            <person name="Krizsan K."/>
            <person name="Foldi C."/>
            <person name="Dima B."/>
            <person name="Sanchez-Garcia M."/>
            <person name="Sanchez-Ramirez S."/>
            <person name="Szollosi G.J."/>
            <person name="Szarkandi J.G."/>
            <person name="Papp V."/>
            <person name="Albert L."/>
            <person name="Andreopoulos W."/>
            <person name="Angelini C."/>
            <person name="Antonin V."/>
            <person name="Barry K.W."/>
            <person name="Bougher N.L."/>
            <person name="Buchanan P."/>
            <person name="Buyck B."/>
            <person name="Bense V."/>
            <person name="Catcheside P."/>
            <person name="Chovatia M."/>
            <person name="Cooper J."/>
            <person name="Damon W."/>
            <person name="Desjardin D."/>
            <person name="Finy P."/>
            <person name="Geml J."/>
            <person name="Haridas S."/>
            <person name="Hughes K."/>
            <person name="Justo A."/>
            <person name="Karasinski D."/>
            <person name="Kautmanova I."/>
            <person name="Kiss B."/>
            <person name="Kocsube S."/>
            <person name="Kotiranta H."/>
            <person name="LaButti K.M."/>
            <person name="Lechner B.E."/>
            <person name="Liimatainen K."/>
            <person name="Lipzen A."/>
            <person name="Lukacs Z."/>
            <person name="Mihaltcheva S."/>
            <person name="Morgado L.N."/>
            <person name="Niskanen T."/>
            <person name="Noordeloos M.E."/>
            <person name="Ohm R.A."/>
            <person name="Ortiz-Santana B."/>
            <person name="Ovrebo C."/>
            <person name="Racz N."/>
            <person name="Riley R."/>
            <person name="Savchenko A."/>
            <person name="Shiryaev A."/>
            <person name="Soop K."/>
            <person name="Spirin V."/>
            <person name="Szebenyi C."/>
            <person name="Tomsovsky M."/>
            <person name="Tulloss R.E."/>
            <person name="Uehling J."/>
            <person name="Grigoriev I.V."/>
            <person name="Vagvolgyi C."/>
            <person name="Papp T."/>
            <person name="Martin F.M."/>
            <person name="Miettinen O."/>
            <person name="Hibbett D.S."/>
            <person name="Nagy L.G."/>
        </authorList>
    </citation>
    <scope>NUCLEOTIDE SEQUENCE [LARGE SCALE GENOMIC DNA]</scope>
    <source>
        <strain evidence="1 2">NL-1719</strain>
    </source>
</reference>
<dbReference type="Proteomes" id="UP000308600">
    <property type="component" value="Unassembled WGS sequence"/>
</dbReference>
<proteinExistence type="predicted"/>
<evidence type="ECO:0000313" key="1">
    <source>
        <dbReference type="EMBL" id="TFK61755.1"/>
    </source>
</evidence>